<sequence>MGAAMFSTMEDGKIVRGLAGIPDEGPVLIVGNHMLCGFDIFPIISEFLREKKVKLHGLAHPQFFQLDEQHFMIPIIDILKLFGAIPVSGKNLFKLLATKSYTLLYPGGLREALHRKVPIYA</sequence>
<dbReference type="EMBL" id="NBSK02000006">
    <property type="protein sequence ID" value="KAJ0201285.1"/>
    <property type="molecule type" value="Genomic_DNA"/>
</dbReference>
<gene>
    <name evidence="1" type="ORF">LSAT_V11C600328430</name>
</gene>
<dbReference type="PANTHER" id="PTHR22753:SF40">
    <property type="entry name" value="ACYLGLYCEROL LIPASE"/>
    <property type="match status" value="1"/>
</dbReference>
<protein>
    <recommendedName>
        <fullName evidence="3">Acyltransferase</fullName>
    </recommendedName>
</protein>
<dbReference type="PANTHER" id="PTHR22753">
    <property type="entry name" value="TRANSMEMBRANE PROTEIN 68"/>
    <property type="match status" value="1"/>
</dbReference>
<proteinExistence type="predicted"/>
<reference evidence="1 2" key="1">
    <citation type="journal article" date="2017" name="Nat. Commun.">
        <title>Genome assembly with in vitro proximity ligation data and whole-genome triplication in lettuce.</title>
        <authorList>
            <person name="Reyes-Chin-Wo S."/>
            <person name="Wang Z."/>
            <person name="Yang X."/>
            <person name="Kozik A."/>
            <person name="Arikit S."/>
            <person name="Song C."/>
            <person name="Xia L."/>
            <person name="Froenicke L."/>
            <person name="Lavelle D.O."/>
            <person name="Truco M.J."/>
            <person name="Xia R."/>
            <person name="Zhu S."/>
            <person name="Xu C."/>
            <person name="Xu H."/>
            <person name="Xu X."/>
            <person name="Cox K."/>
            <person name="Korf I."/>
            <person name="Meyers B.C."/>
            <person name="Michelmore R.W."/>
        </authorList>
    </citation>
    <scope>NUCLEOTIDE SEQUENCE [LARGE SCALE GENOMIC DNA]</scope>
    <source>
        <strain evidence="2">cv. Salinas</strain>
        <tissue evidence="1">Seedlings</tissue>
    </source>
</reference>
<dbReference type="Proteomes" id="UP000235145">
    <property type="component" value="Unassembled WGS sequence"/>
</dbReference>
<organism evidence="1 2">
    <name type="scientific">Lactuca sativa</name>
    <name type="common">Garden lettuce</name>
    <dbReference type="NCBI Taxonomy" id="4236"/>
    <lineage>
        <taxon>Eukaryota</taxon>
        <taxon>Viridiplantae</taxon>
        <taxon>Streptophyta</taxon>
        <taxon>Embryophyta</taxon>
        <taxon>Tracheophyta</taxon>
        <taxon>Spermatophyta</taxon>
        <taxon>Magnoliopsida</taxon>
        <taxon>eudicotyledons</taxon>
        <taxon>Gunneridae</taxon>
        <taxon>Pentapetalae</taxon>
        <taxon>asterids</taxon>
        <taxon>campanulids</taxon>
        <taxon>Asterales</taxon>
        <taxon>Asteraceae</taxon>
        <taxon>Cichorioideae</taxon>
        <taxon>Cichorieae</taxon>
        <taxon>Lactucinae</taxon>
        <taxon>Lactuca</taxon>
    </lineage>
</organism>
<name>A0A9R1VAS4_LACSA</name>
<evidence type="ECO:0008006" key="3">
    <source>
        <dbReference type="Google" id="ProtNLM"/>
    </source>
</evidence>
<dbReference type="AlphaFoldDB" id="A0A9R1VAS4"/>
<evidence type="ECO:0000313" key="2">
    <source>
        <dbReference type="Proteomes" id="UP000235145"/>
    </source>
</evidence>
<keyword evidence="2" id="KW-1185">Reference proteome</keyword>
<accession>A0A9R1VAS4</accession>
<evidence type="ECO:0000313" key="1">
    <source>
        <dbReference type="EMBL" id="KAJ0201285.1"/>
    </source>
</evidence>
<comment type="caution">
    <text evidence="1">The sequence shown here is derived from an EMBL/GenBank/DDBJ whole genome shotgun (WGS) entry which is preliminary data.</text>
</comment>